<dbReference type="OrthoDB" id="9806929at2"/>
<dbReference type="PANTHER" id="PTHR30433:SF3">
    <property type="entry name" value="MOTILITY PROTEIN A"/>
    <property type="match status" value="1"/>
</dbReference>
<evidence type="ECO:0000256" key="1">
    <source>
        <dbReference type="ARBA" id="ARBA00004651"/>
    </source>
</evidence>
<evidence type="ECO:0000256" key="6">
    <source>
        <dbReference type="ARBA" id="ARBA00023136"/>
    </source>
</evidence>
<dbReference type="GO" id="GO:0006935">
    <property type="term" value="P:chemotaxis"/>
    <property type="evidence" value="ECO:0007669"/>
    <property type="project" value="InterPro"/>
</dbReference>
<evidence type="ECO:0000259" key="9">
    <source>
        <dbReference type="Pfam" id="PF01618"/>
    </source>
</evidence>
<evidence type="ECO:0000256" key="5">
    <source>
        <dbReference type="ARBA" id="ARBA00022989"/>
    </source>
</evidence>
<evidence type="ECO:0000313" key="12">
    <source>
        <dbReference type="Proteomes" id="UP000235005"/>
    </source>
</evidence>
<evidence type="ECO:0000256" key="3">
    <source>
        <dbReference type="ARBA" id="ARBA00022692"/>
    </source>
</evidence>
<comment type="subcellular location">
    <subcellularLocation>
        <location evidence="1">Cell membrane</location>
        <topology evidence="1">Multi-pass membrane protein</topology>
    </subcellularLocation>
    <subcellularLocation>
        <location evidence="7">Membrane</location>
        <topology evidence="7">Multi-pass membrane protein</topology>
    </subcellularLocation>
</comment>
<keyword evidence="6 8" id="KW-0472">Membrane</keyword>
<name>A0A2N5X1H2_9GAMM</name>
<feature type="domain" description="MotA/TolQ/ExbB proton channel" evidence="9">
    <location>
        <begin position="106"/>
        <end position="225"/>
    </location>
</feature>
<dbReference type="Proteomes" id="UP000235005">
    <property type="component" value="Unassembled WGS sequence"/>
</dbReference>
<dbReference type="EMBL" id="PKUS01000016">
    <property type="protein sequence ID" value="PLW68338.1"/>
    <property type="molecule type" value="Genomic_DNA"/>
</dbReference>
<keyword evidence="7" id="KW-0653">Protein transport</keyword>
<keyword evidence="4" id="KW-0283">Flagellar rotation</keyword>
<comment type="similarity">
    <text evidence="7">Belongs to the exbB/tolQ family.</text>
</comment>
<evidence type="ECO:0000256" key="7">
    <source>
        <dbReference type="RuleBase" id="RU004057"/>
    </source>
</evidence>
<evidence type="ECO:0000259" key="10">
    <source>
        <dbReference type="Pfam" id="PF20560"/>
    </source>
</evidence>
<sequence>MARHRVDYLSVLGIVLSFLAVFGGNLLEGGHTESLIQLTAFVVVFGGTLGATLVQIPLKTFVQGIKRGSWVFFPPKIDAEASLRRINAWSKTVRKGGLLSLQNIANKEPDPFTRKGLMLLVDGSEPGELRKALEIEIDSLAINEANAAKVYEAMGGYSPTIGIIGAVLGLIHVMNNLADPAALGPGIAVAFVATIYGVGFANFLFLPMSNKIRAIADEMTQYREMLLDGMVGIAEGENPRTIASKLEGYLR</sequence>
<comment type="caution">
    <text evidence="11">The sequence shown here is derived from an EMBL/GenBank/DDBJ whole genome shotgun (WGS) entry which is preliminary data.</text>
</comment>
<dbReference type="AlphaFoldDB" id="A0A2N5X1H2"/>
<keyword evidence="11" id="KW-0282">Flagellum</keyword>
<dbReference type="InterPro" id="IPR002898">
    <property type="entry name" value="MotA_ExbB_proton_chnl"/>
</dbReference>
<dbReference type="RefSeq" id="WP_101518305.1">
    <property type="nucleotide sequence ID" value="NZ_PKUS01000016.1"/>
</dbReference>
<keyword evidence="3 8" id="KW-0812">Transmembrane</keyword>
<dbReference type="GO" id="GO:0005886">
    <property type="term" value="C:plasma membrane"/>
    <property type="evidence" value="ECO:0007669"/>
    <property type="project" value="UniProtKB-SubCell"/>
</dbReference>
<proteinExistence type="inferred from homology"/>
<reference evidence="11 12" key="1">
    <citation type="submission" date="2018-01" db="EMBL/GenBank/DDBJ databases">
        <title>The draft genome sequence of Halioglobus lutimaris HF004.</title>
        <authorList>
            <person name="Du Z.-J."/>
            <person name="Shi M.-J."/>
        </authorList>
    </citation>
    <scope>NUCLEOTIDE SEQUENCE [LARGE SCALE GENOMIC DNA]</scope>
    <source>
        <strain evidence="11 12">HF004</strain>
    </source>
</reference>
<keyword evidence="11" id="KW-0966">Cell projection</keyword>
<accession>A0A2N5X1H2</accession>
<feature type="transmembrane region" description="Helical" evidence="8">
    <location>
        <begin position="156"/>
        <end position="174"/>
    </location>
</feature>
<organism evidence="11 12">
    <name type="scientific">Pseudohalioglobus lutimaris</name>
    <dbReference type="NCBI Taxonomy" id="1737061"/>
    <lineage>
        <taxon>Bacteria</taxon>
        <taxon>Pseudomonadati</taxon>
        <taxon>Pseudomonadota</taxon>
        <taxon>Gammaproteobacteria</taxon>
        <taxon>Cellvibrionales</taxon>
        <taxon>Halieaceae</taxon>
        <taxon>Pseudohalioglobus</taxon>
    </lineage>
</organism>
<evidence type="ECO:0000256" key="2">
    <source>
        <dbReference type="ARBA" id="ARBA00022475"/>
    </source>
</evidence>
<evidence type="ECO:0000256" key="8">
    <source>
        <dbReference type="SAM" id="Phobius"/>
    </source>
</evidence>
<dbReference type="InterPro" id="IPR047055">
    <property type="entry name" value="MotA-like"/>
</dbReference>
<dbReference type="Pfam" id="PF20560">
    <property type="entry name" value="MotA_N"/>
    <property type="match status" value="1"/>
</dbReference>
<keyword evidence="2" id="KW-1003">Cell membrane</keyword>
<feature type="transmembrane region" description="Helical" evidence="8">
    <location>
        <begin position="38"/>
        <end position="58"/>
    </location>
</feature>
<dbReference type="Pfam" id="PF01618">
    <property type="entry name" value="MotA_ExbB"/>
    <property type="match status" value="1"/>
</dbReference>
<feature type="transmembrane region" description="Helical" evidence="8">
    <location>
        <begin position="186"/>
        <end position="206"/>
    </location>
</feature>
<keyword evidence="5 8" id="KW-1133">Transmembrane helix</keyword>
<keyword evidence="7" id="KW-0813">Transport</keyword>
<dbReference type="NCBIfam" id="NF006583">
    <property type="entry name" value="PRK09109.1"/>
    <property type="match status" value="1"/>
</dbReference>
<gene>
    <name evidence="11" type="primary">motC</name>
    <name evidence="11" type="ORF">C0039_13020</name>
</gene>
<feature type="transmembrane region" description="Helical" evidence="8">
    <location>
        <begin position="7"/>
        <end position="26"/>
    </location>
</feature>
<dbReference type="InterPro" id="IPR046786">
    <property type="entry name" value="MotA_N"/>
</dbReference>
<keyword evidence="12" id="KW-1185">Reference proteome</keyword>
<dbReference type="GO" id="GO:0071978">
    <property type="term" value="P:bacterial-type flagellum-dependent swarming motility"/>
    <property type="evidence" value="ECO:0007669"/>
    <property type="project" value="InterPro"/>
</dbReference>
<evidence type="ECO:0000313" key="11">
    <source>
        <dbReference type="EMBL" id="PLW68338.1"/>
    </source>
</evidence>
<feature type="domain" description="Motility protein A N-terminal" evidence="10">
    <location>
        <begin position="11"/>
        <end position="84"/>
    </location>
</feature>
<evidence type="ECO:0000256" key="4">
    <source>
        <dbReference type="ARBA" id="ARBA00022779"/>
    </source>
</evidence>
<protein>
    <submittedName>
        <fullName evidence="11">Flagellar motor protein</fullName>
    </submittedName>
</protein>
<dbReference type="GO" id="GO:0015031">
    <property type="term" value="P:protein transport"/>
    <property type="evidence" value="ECO:0007669"/>
    <property type="project" value="UniProtKB-KW"/>
</dbReference>
<dbReference type="PANTHER" id="PTHR30433">
    <property type="entry name" value="CHEMOTAXIS PROTEIN MOTA"/>
    <property type="match status" value="1"/>
</dbReference>
<keyword evidence="11" id="KW-0969">Cilium</keyword>